<dbReference type="KEGG" id="phl:KKY_116"/>
<evidence type="ECO:0000313" key="5">
    <source>
        <dbReference type="EMBL" id="AEQ50163.1"/>
    </source>
</evidence>
<dbReference type="InterPro" id="IPR000524">
    <property type="entry name" value="Tscrpt_reg_HTH_GntR"/>
</dbReference>
<dbReference type="RefSeq" id="WP_014129314.1">
    <property type="nucleotide sequence ID" value="NC_016078.1"/>
</dbReference>
<keyword evidence="2" id="KW-0238">DNA-binding</keyword>
<feature type="domain" description="HTH gntR-type" evidence="4">
    <location>
        <begin position="8"/>
        <end position="79"/>
    </location>
</feature>
<dbReference type="Proteomes" id="UP000008850">
    <property type="component" value="Chromosome"/>
</dbReference>
<protein>
    <submittedName>
        <fullName evidence="5">Transcriptional regulator, GntR family</fullName>
    </submittedName>
</protein>
<dbReference type="SMART" id="SM00895">
    <property type="entry name" value="FCD"/>
    <property type="match status" value="1"/>
</dbReference>
<dbReference type="InterPro" id="IPR011711">
    <property type="entry name" value="GntR_C"/>
</dbReference>
<dbReference type="SUPFAM" id="SSF48008">
    <property type="entry name" value="GntR ligand-binding domain-like"/>
    <property type="match status" value="1"/>
</dbReference>
<keyword evidence="6" id="KW-1185">Reference proteome</keyword>
<dbReference type="HOGENOM" id="CLU_017584_5_1_5"/>
<dbReference type="Pfam" id="PF07729">
    <property type="entry name" value="FCD"/>
    <property type="match status" value="1"/>
</dbReference>
<dbReference type="GO" id="GO:0003677">
    <property type="term" value="F:DNA binding"/>
    <property type="evidence" value="ECO:0007669"/>
    <property type="project" value="UniProtKB-KW"/>
</dbReference>
<dbReference type="Gene3D" id="1.10.10.10">
    <property type="entry name" value="Winged helix-like DNA-binding domain superfamily/Winged helix DNA-binding domain"/>
    <property type="match status" value="1"/>
</dbReference>
<dbReference type="GO" id="GO:0003700">
    <property type="term" value="F:DNA-binding transcription factor activity"/>
    <property type="evidence" value="ECO:0007669"/>
    <property type="project" value="InterPro"/>
</dbReference>
<dbReference type="PANTHER" id="PTHR43537:SF24">
    <property type="entry name" value="GLUCONATE OPERON TRANSCRIPTIONAL REPRESSOR"/>
    <property type="match status" value="1"/>
</dbReference>
<dbReference type="PANTHER" id="PTHR43537">
    <property type="entry name" value="TRANSCRIPTIONAL REGULATOR, GNTR FAMILY"/>
    <property type="match status" value="1"/>
</dbReference>
<accession>G4R6F8</accession>
<proteinExistence type="predicted"/>
<organism evidence="5 6">
    <name type="scientific">Pelagibacterium halotolerans (strain DSM 22347 / JCM 15775 / CGMCC 1.7692 / B2)</name>
    <dbReference type="NCBI Taxonomy" id="1082931"/>
    <lineage>
        <taxon>Bacteria</taxon>
        <taxon>Pseudomonadati</taxon>
        <taxon>Pseudomonadota</taxon>
        <taxon>Alphaproteobacteria</taxon>
        <taxon>Hyphomicrobiales</taxon>
        <taxon>Devosiaceae</taxon>
        <taxon>Pelagibacterium</taxon>
    </lineage>
</organism>
<reference evidence="5 6" key="1">
    <citation type="journal article" date="2012" name="J. Bacteriol.">
        <title>Complete genome sequence of Pelagibacterium halotolerans B2T.</title>
        <authorList>
            <person name="Huo Y.Y."/>
            <person name="Cheng H."/>
            <person name="Han X.F."/>
            <person name="Jiang X.W."/>
            <person name="Sun C."/>
            <person name="Zhang X.Q."/>
            <person name="Zhu X.F."/>
            <person name="Liu Y.F."/>
            <person name="Li P.F."/>
            <person name="Ni P.X."/>
            <person name="Wu M."/>
        </authorList>
    </citation>
    <scope>NUCLEOTIDE SEQUENCE [LARGE SCALE GENOMIC DNA]</scope>
    <source>
        <strain evidence="6">DSM 22347 / JCM 15775 / CGMCC 1.7692 / B2</strain>
    </source>
</reference>
<keyword evidence="3" id="KW-0804">Transcription</keyword>
<dbReference type="STRING" id="1082931.KKY_116"/>
<sequence>MKKRSGSQIVALEVYRHLRFRILSVEMPPGTRLREDDIAAELDVGNLPVRTALERLMREGLVSRQGGWMVERISWVEVQRMYEARVCIEGYATRLAAERISENALHSLEILHEQMLDYRNLAEEEFGEINRQFHRGIVESAAVPLFMEIHGRTLFNFRNLMLSDSYDEAEMDRSNTQHRAILDGLIAGDAQAVEQIARDHVVYTLALLERMFGKSGTARRKYVDSHI</sequence>
<evidence type="ECO:0000256" key="3">
    <source>
        <dbReference type="ARBA" id="ARBA00023163"/>
    </source>
</evidence>
<dbReference type="InterPro" id="IPR036388">
    <property type="entry name" value="WH-like_DNA-bd_sf"/>
</dbReference>
<dbReference type="InterPro" id="IPR036390">
    <property type="entry name" value="WH_DNA-bd_sf"/>
</dbReference>
<dbReference type="AlphaFoldDB" id="G4R6F8"/>
<dbReference type="InterPro" id="IPR008920">
    <property type="entry name" value="TF_FadR/GntR_C"/>
</dbReference>
<dbReference type="PROSITE" id="PS50949">
    <property type="entry name" value="HTH_GNTR"/>
    <property type="match status" value="1"/>
</dbReference>
<evidence type="ECO:0000256" key="1">
    <source>
        <dbReference type="ARBA" id="ARBA00023015"/>
    </source>
</evidence>
<evidence type="ECO:0000259" key="4">
    <source>
        <dbReference type="PROSITE" id="PS50949"/>
    </source>
</evidence>
<evidence type="ECO:0000313" key="6">
    <source>
        <dbReference type="Proteomes" id="UP000008850"/>
    </source>
</evidence>
<gene>
    <name evidence="5" type="ordered locus">KKY_116</name>
</gene>
<dbReference type="SUPFAM" id="SSF46785">
    <property type="entry name" value="Winged helix' DNA-binding domain"/>
    <property type="match status" value="1"/>
</dbReference>
<dbReference type="EMBL" id="CP003075">
    <property type="protein sequence ID" value="AEQ50163.1"/>
    <property type="molecule type" value="Genomic_DNA"/>
</dbReference>
<dbReference type="SMART" id="SM00345">
    <property type="entry name" value="HTH_GNTR"/>
    <property type="match status" value="1"/>
</dbReference>
<evidence type="ECO:0000256" key="2">
    <source>
        <dbReference type="ARBA" id="ARBA00023125"/>
    </source>
</evidence>
<dbReference type="Pfam" id="PF00392">
    <property type="entry name" value="GntR"/>
    <property type="match status" value="1"/>
</dbReference>
<dbReference type="Gene3D" id="1.20.120.530">
    <property type="entry name" value="GntR ligand-binding domain-like"/>
    <property type="match status" value="1"/>
</dbReference>
<keyword evidence="1" id="KW-0805">Transcription regulation</keyword>
<dbReference type="eggNOG" id="COG1802">
    <property type="taxonomic scope" value="Bacteria"/>
</dbReference>
<name>G4R6F8_PELHB</name>